<evidence type="ECO:0000259" key="1">
    <source>
        <dbReference type="Pfam" id="PF14291"/>
    </source>
</evidence>
<dbReference type="AlphaFoldDB" id="A0A067D6X7"/>
<dbReference type="STRING" id="2711.A0A067D6X7"/>
<evidence type="ECO:0000313" key="3">
    <source>
        <dbReference type="Proteomes" id="UP000027120"/>
    </source>
</evidence>
<feature type="domain" description="DUF4371" evidence="1">
    <location>
        <begin position="17"/>
        <end position="145"/>
    </location>
</feature>
<evidence type="ECO:0000313" key="2">
    <source>
        <dbReference type="EMBL" id="KDO37300.1"/>
    </source>
</evidence>
<organism evidence="2 3">
    <name type="scientific">Citrus sinensis</name>
    <name type="common">Sweet orange</name>
    <name type="synonym">Citrus aurantium var. sinensis</name>
    <dbReference type="NCBI Taxonomy" id="2711"/>
    <lineage>
        <taxon>Eukaryota</taxon>
        <taxon>Viridiplantae</taxon>
        <taxon>Streptophyta</taxon>
        <taxon>Embryophyta</taxon>
        <taxon>Tracheophyta</taxon>
        <taxon>Spermatophyta</taxon>
        <taxon>Magnoliopsida</taxon>
        <taxon>eudicotyledons</taxon>
        <taxon>Gunneridae</taxon>
        <taxon>Pentapetalae</taxon>
        <taxon>rosids</taxon>
        <taxon>malvids</taxon>
        <taxon>Sapindales</taxon>
        <taxon>Rutaceae</taxon>
        <taxon>Aurantioideae</taxon>
        <taxon>Citrus</taxon>
    </lineage>
</organism>
<keyword evidence="3" id="KW-1185">Reference proteome</keyword>
<dbReference type="PANTHER" id="PTHR45749:SF36">
    <property type="entry name" value="ZINC FINGER MYM-TYPE PROTEIN 1-LIKE"/>
    <property type="match status" value="1"/>
</dbReference>
<reference evidence="2 3" key="1">
    <citation type="submission" date="2014-04" db="EMBL/GenBank/DDBJ databases">
        <authorList>
            <consortium name="International Citrus Genome Consortium"/>
            <person name="Gmitter F."/>
            <person name="Chen C."/>
            <person name="Farmerie W."/>
            <person name="Harkins T."/>
            <person name="Desany B."/>
            <person name="Mohiuddin M."/>
            <person name="Kodira C."/>
            <person name="Borodovsky M."/>
            <person name="Lomsadze A."/>
            <person name="Burns P."/>
            <person name="Jenkins J."/>
            <person name="Prochnik S."/>
            <person name="Shu S."/>
            <person name="Chapman J."/>
            <person name="Pitluck S."/>
            <person name="Schmutz J."/>
            <person name="Rokhsar D."/>
        </authorList>
    </citation>
    <scope>NUCLEOTIDE SEQUENCE</scope>
</reference>
<name>A0A067D6X7_CITSI</name>
<dbReference type="SMR" id="A0A067D6X7"/>
<dbReference type="EMBL" id="KK791189">
    <property type="protein sequence ID" value="KDO37300.1"/>
    <property type="molecule type" value="Genomic_DNA"/>
</dbReference>
<proteinExistence type="predicted"/>
<accession>A0A067D6X7</accession>
<dbReference type="InterPro" id="IPR025398">
    <property type="entry name" value="DUF4371"/>
</dbReference>
<protein>
    <recommendedName>
        <fullName evidence="1">DUF4371 domain-containing protein</fullName>
    </recommendedName>
</protein>
<dbReference type="Pfam" id="PF14291">
    <property type="entry name" value="DUF4371"/>
    <property type="match status" value="1"/>
</dbReference>
<gene>
    <name evidence="2" type="ORF">CISIN_1g041241mg</name>
</gene>
<dbReference type="Proteomes" id="UP000027120">
    <property type="component" value="Unassembled WGS sequence"/>
</dbReference>
<sequence>MSLEIQANERIFLSFYFLVDHNEDINAVTFDNAPENLQMTSNEIKKDIVSCAAVETTNIIIKEMGDILFSILIDESCDIFTKEQMAVVLRYVDKNGYVVEHFIGIEHVTSTTSISLKEALDKLFSRHGLSMSRLHRQGYDEASNM</sequence>
<dbReference type="PANTHER" id="PTHR45749">
    <property type="match status" value="1"/>
</dbReference>